<keyword evidence="4" id="KW-0540">Nuclease</keyword>
<dbReference type="GO" id="GO:0004519">
    <property type="term" value="F:endonuclease activity"/>
    <property type="evidence" value="ECO:0007669"/>
    <property type="project" value="UniProtKB-KW"/>
</dbReference>
<evidence type="ECO:0000313" key="9">
    <source>
        <dbReference type="EMBL" id="SEF00707.1"/>
    </source>
</evidence>
<name>A0A1H5NIQ1_9PSED</name>
<reference evidence="9 10" key="1">
    <citation type="submission" date="2016-10" db="EMBL/GenBank/DDBJ databases">
        <authorList>
            <person name="de Groot N.N."/>
        </authorList>
    </citation>
    <scope>NUCLEOTIDE SEQUENCE [LARGE SCALE GENOMIC DNA]</scope>
    <source>
        <strain evidence="9 10">BS3662</strain>
    </source>
</reference>
<dbReference type="Proteomes" id="UP000198985">
    <property type="component" value="Unassembled WGS sequence"/>
</dbReference>
<keyword evidence="3" id="KW-0235">DNA replication</keyword>
<comment type="similarity">
    <text evidence="2">Belongs to the phage GPA family.</text>
</comment>
<proteinExistence type="inferred from homology"/>
<evidence type="ECO:0000256" key="2">
    <source>
        <dbReference type="ARBA" id="ARBA00009260"/>
    </source>
</evidence>
<keyword evidence="6" id="KW-0378">Hydrolase</keyword>
<dbReference type="InterPro" id="IPR008766">
    <property type="entry name" value="Replication_gene_A-like"/>
</dbReference>
<evidence type="ECO:0000256" key="4">
    <source>
        <dbReference type="ARBA" id="ARBA00022722"/>
    </source>
</evidence>
<feature type="region of interest" description="Disordered" evidence="7">
    <location>
        <begin position="600"/>
        <end position="625"/>
    </location>
</feature>
<organism evidence="9 10">
    <name type="scientific">Pseudomonas migulae</name>
    <dbReference type="NCBI Taxonomy" id="78543"/>
    <lineage>
        <taxon>Bacteria</taxon>
        <taxon>Pseudomonadati</taxon>
        <taxon>Pseudomonadota</taxon>
        <taxon>Gammaproteobacteria</taxon>
        <taxon>Pseudomonadales</taxon>
        <taxon>Pseudomonadaceae</taxon>
        <taxon>Pseudomonas</taxon>
    </lineage>
</organism>
<gene>
    <name evidence="9" type="ORF">SAMN04490194_6050</name>
</gene>
<evidence type="ECO:0000256" key="1">
    <source>
        <dbReference type="ARBA" id="ARBA00003293"/>
    </source>
</evidence>
<dbReference type="GO" id="GO:0016787">
    <property type="term" value="F:hydrolase activity"/>
    <property type="evidence" value="ECO:0007669"/>
    <property type="project" value="UniProtKB-KW"/>
</dbReference>
<evidence type="ECO:0000259" key="8">
    <source>
        <dbReference type="Pfam" id="PF05840"/>
    </source>
</evidence>
<dbReference type="AlphaFoldDB" id="A0A1H5NIQ1"/>
<dbReference type="RefSeq" id="WP_084320202.1">
    <property type="nucleotide sequence ID" value="NZ_FNTY01000002.1"/>
</dbReference>
<evidence type="ECO:0000256" key="6">
    <source>
        <dbReference type="ARBA" id="ARBA00022801"/>
    </source>
</evidence>
<evidence type="ECO:0000313" key="10">
    <source>
        <dbReference type="Proteomes" id="UP000198985"/>
    </source>
</evidence>
<dbReference type="Pfam" id="PF05840">
    <property type="entry name" value="Phage_GPA"/>
    <property type="match status" value="1"/>
</dbReference>
<sequence length="625" mass="69058">MPGIQPSFSYSPPSLEELLKFPPEAIRKVATNIARRHWVLTASATEEIQECHSLHDHEFGVSVASIKSSTISGRLKRLSSQQFWLSNLGRILDSAREQKARCDGVLGAQEKGKMPYCSDATIEILKAREEEIAKRVAKSPRKNLAEIYKNSAKSTFNQAYLQAKAMDIVAKKRGMSWVFVTLTCPPEYHSSSQSFDGSSFDDGQSYLKRVFAQIGRSIGNAGYKSGKDFQGIRVVEVHKDGTPHWHVLYYFTGDLNKVIEQKLSNIYAQEPSRPLNYLKDHKNSIFLYPKPNAADTQGGATTPAISYIFKKLTYAFQLYAHSENEDAIRHRYAIKAARARQIQPFGVTGHSTKIKVLRKAFDKASLPESLMELAAPLKPAVTNPARKNAQLQAMVGVLEGSLDSLKLLSVDTLNKFGEIVPRITYIQSMVSLEITCIEEPSNGWPEQPKKWGRGVSINDSSFSCGCVKCDQMLAAKRGIANPPAQSVLPVEIEHQPQAQGLIDSKAPGLLPAHDGGFHAAWSPARHDLCTEGPLRALQASVAMLLAPFCSLLQSGHIRLRVLLAMYLSLLLILLAAGNPTRNHQGHYVAGWSQSHHLQGMHPECQNYPKSKISHSPLTHGGRDPP</sequence>
<evidence type="ECO:0000256" key="5">
    <source>
        <dbReference type="ARBA" id="ARBA00022759"/>
    </source>
</evidence>
<dbReference type="EMBL" id="FNTY01000002">
    <property type="protein sequence ID" value="SEF00707.1"/>
    <property type="molecule type" value="Genomic_DNA"/>
</dbReference>
<comment type="function">
    <text evidence="1">Possible endonuclease which induces a single-strand cut and initiates DNA replication.</text>
</comment>
<evidence type="ECO:0000256" key="3">
    <source>
        <dbReference type="ARBA" id="ARBA00022705"/>
    </source>
</evidence>
<protein>
    <submittedName>
        <fullName evidence="9">Bacteriophage replication gene A protein (GPA)</fullName>
    </submittedName>
</protein>
<dbReference type="GO" id="GO:0006260">
    <property type="term" value="P:DNA replication"/>
    <property type="evidence" value="ECO:0007669"/>
    <property type="project" value="UniProtKB-KW"/>
</dbReference>
<keyword evidence="5" id="KW-0255">Endonuclease</keyword>
<feature type="domain" description="Replication gene A protein-like" evidence="8">
    <location>
        <begin position="65"/>
        <end position="266"/>
    </location>
</feature>
<accession>A0A1H5NIQ1</accession>
<evidence type="ECO:0000256" key="7">
    <source>
        <dbReference type="SAM" id="MobiDB-lite"/>
    </source>
</evidence>